<dbReference type="InterPro" id="IPR057240">
    <property type="entry name" value="ParB_dimer_C"/>
</dbReference>
<feature type="compositionally biased region" description="Basic residues" evidence="4">
    <location>
        <begin position="1"/>
        <end position="15"/>
    </location>
</feature>
<dbReference type="InterPro" id="IPR036086">
    <property type="entry name" value="ParB/Sulfiredoxin_sf"/>
</dbReference>
<dbReference type="SMART" id="SM00470">
    <property type="entry name" value="ParB"/>
    <property type="match status" value="1"/>
</dbReference>
<dbReference type="InterPro" id="IPR003115">
    <property type="entry name" value="ParB_N"/>
</dbReference>
<dbReference type="FunFam" id="1.10.10.2830:FF:000001">
    <property type="entry name" value="Chromosome partitioning protein ParB"/>
    <property type="match status" value="1"/>
</dbReference>
<dbReference type="CDD" id="cd16393">
    <property type="entry name" value="SPO0J_N"/>
    <property type="match status" value="1"/>
</dbReference>
<dbReference type="KEGG" id="dmp:FAK_26370"/>
<dbReference type="SUPFAM" id="SSF110849">
    <property type="entry name" value="ParB/Sulfiredoxin"/>
    <property type="match status" value="1"/>
</dbReference>
<dbReference type="GO" id="GO:0007059">
    <property type="term" value="P:chromosome segregation"/>
    <property type="evidence" value="ECO:0007669"/>
    <property type="project" value="UniProtKB-KW"/>
</dbReference>
<dbReference type="InterPro" id="IPR041468">
    <property type="entry name" value="HTH_ParB/Spo0J"/>
</dbReference>
<evidence type="ECO:0000256" key="2">
    <source>
        <dbReference type="ARBA" id="ARBA00022829"/>
    </source>
</evidence>
<dbReference type="PANTHER" id="PTHR33375">
    <property type="entry name" value="CHROMOSOME-PARTITIONING PROTEIN PARB-RELATED"/>
    <property type="match status" value="1"/>
</dbReference>
<dbReference type="PANTHER" id="PTHR33375:SF1">
    <property type="entry name" value="CHROMOSOME-PARTITIONING PROTEIN PARB-RELATED"/>
    <property type="match status" value="1"/>
</dbReference>
<protein>
    <submittedName>
        <fullName evidence="6">Chromosome partitioning protein ParB</fullName>
    </submittedName>
</protein>
<evidence type="ECO:0000256" key="4">
    <source>
        <dbReference type="SAM" id="MobiDB-lite"/>
    </source>
</evidence>
<dbReference type="NCBIfam" id="TIGR00180">
    <property type="entry name" value="parB_part"/>
    <property type="match status" value="1"/>
</dbReference>
<evidence type="ECO:0000256" key="3">
    <source>
        <dbReference type="ARBA" id="ARBA00023125"/>
    </source>
</evidence>
<name>A0AAU9EEK1_9BACT</name>
<evidence type="ECO:0000259" key="5">
    <source>
        <dbReference type="SMART" id="SM00470"/>
    </source>
</evidence>
<keyword evidence="3" id="KW-0238">DNA-binding</keyword>
<dbReference type="Proteomes" id="UP001366166">
    <property type="component" value="Chromosome"/>
</dbReference>
<feature type="compositionally biased region" description="Low complexity" evidence="4">
    <location>
        <begin position="16"/>
        <end position="26"/>
    </location>
</feature>
<reference evidence="7" key="1">
    <citation type="journal article" date="2023" name="Arch. Microbiol.">
        <title>Desulfoferula mesophilus gen. nov. sp. nov., a mesophilic sulfate-reducing bacterium isolated from a brackish lake sediment.</title>
        <authorList>
            <person name="Watanabe T."/>
            <person name="Yabe T."/>
            <person name="Tsuji J.M."/>
            <person name="Fukui M."/>
        </authorList>
    </citation>
    <scope>NUCLEOTIDE SEQUENCE [LARGE SCALE GENOMIC DNA]</scope>
    <source>
        <strain evidence="7">12FAK</strain>
    </source>
</reference>
<dbReference type="GO" id="GO:0045881">
    <property type="term" value="P:positive regulation of sporulation resulting in formation of a cellular spore"/>
    <property type="evidence" value="ECO:0007669"/>
    <property type="project" value="TreeGrafter"/>
</dbReference>
<sequence>MSERKEKKKPPRRKAPALGRGLAALLGDDDYPGGGLATEPGPGERVVALPIERLEPNPYQPRRIFDGDAIKALAESIAEHGVLQPLVVRPVDQGYQLIAGERRLRASQMAGLTSVPVVVRQATDQQALLLALLENLQREDLNPLEEAQAYRRLGEEFQLNQEDIAKGVGRDRSTVANSLRLLKLPDELQRDLAARLLTAGHARALLSLGNEAAMRAARDEIVAKGLSVRAAEALVKKLSSAPAPPKAPTREEVHLASLAEDLRYRLGAPVEIKRKGKKGAITIRFSSNKELERLLELFNG</sequence>
<dbReference type="InterPro" id="IPR004437">
    <property type="entry name" value="ParB/RepB/Spo0J"/>
</dbReference>
<dbReference type="InterPro" id="IPR050336">
    <property type="entry name" value="Chromosome_partition/occlusion"/>
</dbReference>
<organism evidence="6 7">
    <name type="scientific">Desulfoferula mesophila</name>
    <dbReference type="NCBI Taxonomy" id="3058419"/>
    <lineage>
        <taxon>Bacteria</taxon>
        <taxon>Pseudomonadati</taxon>
        <taxon>Thermodesulfobacteriota</taxon>
        <taxon>Desulfarculia</taxon>
        <taxon>Desulfarculales</taxon>
        <taxon>Desulfarculaceae</taxon>
        <taxon>Desulfoferula</taxon>
    </lineage>
</organism>
<dbReference type="FunFam" id="3.90.1530.30:FF:000001">
    <property type="entry name" value="Chromosome partitioning protein ParB"/>
    <property type="match status" value="1"/>
</dbReference>
<evidence type="ECO:0000313" key="6">
    <source>
        <dbReference type="EMBL" id="BEQ15571.1"/>
    </source>
</evidence>
<dbReference type="GO" id="GO:0005694">
    <property type="term" value="C:chromosome"/>
    <property type="evidence" value="ECO:0007669"/>
    <property type="project" value="TreeGrafter"/>
</dbReference>
<dbReference type="EMBL" id="AP028679">
    <property type="protein sequence ID" value="BEQ15571.1"/>
    <property type="molecule type" value="Genomic_DNA"/>
</dbReference>
<dbReference type="Pfam" id="PF17762">
    <property type="entry name" value="HTH_ParB"/>
    <property type="match status" value="1"/>
</dbReference>
<dbReference type="Gene3D" id="1.10.10.2830">
    <property type="match status" value="1"/>
</dbReference>
<dbReference type="GO" id="GO:0003677">
    <property type="term" value="F:DNA binding"/>
    <property type="evidence" value="ECO:0007669"/>
    <property type="project" value="UniProtKB-KW"/>
</dbReference>
<feature type="region of interest" description="Disordered" evidence="4">
    <location>
        <begin position="1"/>
        <end position="42"/>
    </location>
</feature>
<dbReference type="Pfam" id="PF23552">
    <property type="entry name" value="ParB_C"/>
    <property type="match status" value="1"/>
</dbReference>
<accession>A0AAU9EEK1</accession>
<keyword evidence="2" id="KW-0159">Chromosome partition</keyword>
<feature type="domain" description="ParB-like N-terminal" evidence="5">
    <location>
        <begin position="47"/>
        <end position="136"/>
    </location>
</feature>
<gene>
    <name evidence="6" type="ORF">FAK_26370</name>
</gene>
<comment type="similarity">
    <text evidence="1">Belongs to the ParB family.</text>
</comment>
<keyword evidence="7" id="KW-1185">Reference proteome</keyword>
<dbReference type="Gene3D" id="3.90.1530.30">
    <property type="match status" value="1"/>
</dbReference>
<proteinExistence type="inferred from homology"/>
<dbReference type="AlphaFoldDB" id="A0AAU9EEK1"/>
<dbReference type="SUPFAM" id="SSF109709">
    <property type="entry name" value="KorB DNA-binding domain-like"/>
    <property type="match status" value="1"/>
</dbReference>
<evidence type="ECO:0000256" key="1">
    <source>
        <dbReference type="ARBA" id="ARBA00006295"/>
    </source>
</evidence>
<dbReference type="Pfam" id="PF02195">
    <property type="entry name" value="ParB_N"/>
    <property type="match status" value="1"/>
</dbReference>
<dbReference type="RefSeq" id="WP_338600143.1">
    <property type="nucleotide sequence ID" value="NZ_AP028679.1"/>
</dbReference>
<evidence type="ECO:0000313" key="7">
    <source>
        <dbReference type="Proteomes" id="UP001366166"/>
    </source>
</evidence>